<proteinExistence type="predicted"/>
<dbReference type="GO" id="GO:0016829">
    <property type="term" value="F:lyase activity"/>
    <property type="evidence" value="ECO:0007669"/>
    <property type="project" value="UniProtKB-KW"/>
</dbReference>
<dbReference type="InterPro" id="IPR058240">
    <property type="entry name" value="rSAM_sf"/>
</dbReference>
<keyword evidence="5" id="KW-0670">Pyruvate</keyword>
<reference evidence="5 6" key="1">
    <citation type="submission" date="2020-10" db="EMBL/GenBank/DDBJ databases">
        <title>Sequencing the genomes of 1000 actinobacteria strains.</title>
        <authorList>
            <person name="Klenk H.-P."/>
        </authorList>
    </citation>
    <scope>NUCLEOTIDE SEQUENCE [LARGE SCALE GENOMIC DNA]</scope>
    <source>
        <strain evidence="5 6">DSM 43173</strain>
    </source>
</reference>
<keyword evidence="6" id="KW-1185">Reference proteome</keyword>
<name>A0ABR9LRR7_9ACTN</name>
<keyword evidence="2" id="KW-0479">Metal-binding</keyword>
<sequence>MHLAEIAALRAIPAAGIQLALTQRCPLSCAHCSTDSSMGGTQFPGGPFRRLVESFTRDDHPEVVLMSGGEPLLRAGLVTELAGRARQAGTRSYVLSGMYFARSGRGLPGPIRRALGSVDHLAASLDAHHEREVARAEVYRAVHAALDLVPGVSFQVTGVDDDDPYLAETVADIRREFADRVPVLVTHLQPTGRARARPPAPAAGPVAAPAAGPGPCDFATWPLVGYDGTVYGCARQSLLDRHRPAHLVLGRATDGWPALRARREARALLRMVRAIGPELTQRRFGSGEPAGGPCATCMRLSEEPATAARAQQYLDGAAGRAVERMARALAEDRDPYRFVARWGSARYSRLVALGWEDACAG</sequence>
<evidence type="ECO:0000256" key="3">
    <source>
        <dbReference type="ARBA" id="ARBA00023004"/>
    </source>
</evidence>
<dbReference type="CDD" id="cd01335">
    <property type="entry name" value="Radical_SAM"/>
    <property type="match status" value="1"/>
</dbReference>
<dbReference type="Proteomes" id="UP000633509">
    <property type="component" value="Unassembled WGS sequence"/>
</dbReference>
<evidence type="ECO:0000313" key="5">
    <source>
        <dbReference type="EMBL" id="MBE1583080.1"/>
    </source>
</evidence>
<keyword evidence="3" id="KW-0408">Iron</keyword>
<keyword evidence="4" id="KW-0411">Iron-sulfur</keyword>
<accession>A0ABR9LRR7</accession>
<dbReference type="InterPro" id="IPR013785">
    <property type="entry name" value="Aldolase_TIM"/>
</dbReference>
<dbReference type="InterPro" id="IPR007197">
    <property type="entry name" value="rSAM"/>
</dbReference>
<dbReference type="EMBL" id="JADBEK010000001">
    <property type="protein sequence ID" value="MBE1583080.1"/>
    <property type="molecule type" value="Genomic_DNA"/>
</dbReference>
<evidence type="ECO:0000313" key="6">
    <source>
        <dbReference type="Proteomes" id="UP000633509"/>
    </source>
</evidence>
<dbReference type="RefSeq" id="WP_192784241.1">
    <property type="nucleotide sequence ID" value="NZ_JADBEK010000001.1"/>
</dbReference>
<gene>
    <name evidence="5" type="ORF">H4W80_001338</name>
</gene>
<evidence type="ECO:0000256" key="1">
    <source>
        <dbReference type="ARBA" id="ARBA00022691"/>
    </source>
</evidence>
<dbReference type="Gene3D" id="3.20.20.70">
    <property type="entry name" value="Aldolase class I"/>
    <property type="match status" value="1"/>
</dbReference>
<protein>
    <submittedName>
        <fullName evidence="5">Pyruvate-formate lyase-activating enzyme</fullName>
    </submittedName>
</protein>
<organism evidence="5 6">
    <name type="scientific">Nonomuraea angiospora</name>
    <dbReference type="NCBI Taxonomy" id="46172"/>
    <lineage>
        <taxon>Bacteria</taxon>
        <taxon>Bacillati</taxon>
        <taxon>Actinomycetota</taxon>
        <taxon>Actinomycetes</taxon>
        <taxon>Streptosporangiales</taxon>
        <taxon>Streptosporangiaceae</taxon>
        <taxon>Nonomuraea</taxon>
    </lineage>
</organism>
<keyword evidence="5" id="KW-0456">Lyase</keyword>
<dbReference type="SUPFAM" id="SSF102114">
    <property type="entry name" value="Radical SAM enzymes"/>
    <property type="match status" value="1"/>
</dbReference>
<comment type="caution">
    <text evidence="5">The sequence shown here is derived from an EMBL/GenBank/DDBJ whole genome shotgun (WGS) entry which is preliminary data.</text>
</comment>
<evidence type="ECO:0000256" key="4">
    <source>
        <dbReference type="ARBA" id="ARBA00023014"/>
    </source>
</evidence>
<evidence type="ECO:0000256" key="2">
    <source>
        <dbReference type="ARBA" id="ARBA00022723"/>
    </source>
</evidence>
<dbReference type="SFLD" id="SFLDS00029">
    <property type="entry name" value="Radical_SAM"/>
    <property type="match status" value="1"/>
</dbReference>
<keyword evidence="1" id="KW-0949">S-adenosyl-L-methionine</keyword>